<sequence length="143" mass="16775">MNAKPLPIVFEWNIDNSTELEDRRYESSIFWTSDRHPWKLHFYPHGTNKAGIQDYFSLYVAAVHNDNAQHIWFARYDVNYTILFRSGNLNIQRTGTAHFEDDWVTRGTFGSCANWEEGDYGRRLNVLSAPIQYGEQHAFIVNI</sequence>
<dbReference type="InterPro" id="IPR008974">
    <property type="entry name" value="TRAF-like"/>
</dbReference>
<organism evidence="2 3">
    <name type="scientific">Jimgerdemannia flammicorona</name>
    <dbReference type="NCBI Taxonomy" id="994334"/>
    <lineage>
        <taxon>Eukaryota</taxon>
        <taxon>Fungi</taxon>
        <taxon>Fungi incertae sedis</taxon>
        <taxon>Mucoromycota</taxon>
        <taxon>Mucoromycotina</taxon>
        <taxon>Endogonomycetes</taxon>
        <taxon>Endogonales</taxon>
        <taxon>Endogonaceae</taxon>
        <taxon>Jimgerdemannia</taxon>
    </lineage>
</organism>
<dbReference type="CDD" id="cd00121">
    <property type="entry name" value="MATH"/>
    <property type="match status" value="1"/>
</dbReference>
<accession>A0A433QE59</accession>
<keyword evidence="3" id="KW-1185">Reference proteome</keyword>
<evidence type="ECO:0000259" key="1">
    <source>
        <dbReference type="PROSITE" id="PS50144"/>
    </source>
</evidence>
<evidence type="ECO:0000313" key="3">
    <source>
        <dbReference type="Proteomes" id="UP000274822"/>
    </source>
</evidence>
<dbReference type="InterPro" id="IPR002083">
    <property type="entry name" value="MATH/TRAF_dom"/>
</dbReference>
<dbReference type="EMBL" id="RBNJ01007312">
    <property type="protein sequence ID" value="RUS28041.1"/>
    <property type="molecule type" value="Genomic_DNA"/>
</dbReference>
<name>A0A433QE59_9FUNG</name>
<dbReference type="Pfam" id="PF22486">
    <property type="entry name" value="MATH_2"/>
    <property type="match status" value="1"/>
</dbReference>
<proteinExistence type="predicted"/>
<dbReference type="Proteomes" id="UP000274822">
    <property type="component" value="Unassembled WGS sequence"/>
</dbReference>
<feature type="domain" description="MATH" evidence="1">
    <location>
        <begin position="7"/>
        <end position="143"/>
    </location>
</feature>
<reference evidence="2 3" key="1">
    <citation type="journal article" date="2018" name="New Phytol.">
        <title>Phylogenomics of Endogonaceae and evolution of mycorrhizas within Mucoromycota.</title>
        <authorList>
            <person name="Chang Y."/>
            <person name="Desiro A."/>
            <person name="Na H."/>
            <person name="Sandor L."/>
            <person name="Lipzen A."/>
            <person name="Clum A."/>
            <person name="Barry K."/>
            <person name="Grigoriev I.V."/>
            <person name="Martin F.M."/>
            <person name="Stajich J.E."/>
            <person name="Smith M.E."/>
            <person name="Bonito G."/>
            <person name="Spatafora J.W."/>
        </authorList>
    </citation>
    <scope>NUCLEOTIDE SEQUENCE [LARGE SCALE GENOMIC DNA]</scope>
    <source>
        <strain evidence="2 3">AD002</strain>
    </source>
</reference>
<evidence type="ECO:0000313" key="2">
    <source>
        <dbReference type="EMBL" id="RUS28041.1"/>
    </source>
</evidence>
<gene>
    <name evidence="2" type="ORF">BC938DRAFT_482423</name>
</gene>
<dbReference type="AlphaFoldDB" id="A0A433QE59"/>
<dbReference type="Gene3D" id="2.60.210.10">
    <property type="entry name" value="Apoptosis, Tumor Necrosis Factor Receptor Associated Protein 2, Chain A"/>
    <property type="match status" value="1"/>
</dbReference>
<protein>
    <recommendedName>
        <fullName evidence="1">MATH domain-containing protein</fullName>
    </recommendedName>
</protein>
<dbReference type="PROSITE" id="PS50144">
    <property type="entry name" value="MATH"/>
    <property type="match status" value="1"/>
</dbReference>
<comment type="caution">
    <text evidence="2">The sequence shown here is derived from an EMBL/GenBank/DDBJ whole genome shotgun (WGS) entry which is preliminary data.</text>
</comment>
<dbReference type="SUPFAM" id="SSF49599">
    <property type="entry name" value="TRAF domain-like"/>
    <property type="match status" value="1"/>
</dbReference>